<protein>
    <recommendedName>
        <fullName evidence="2">Transcription activator GCR1-like domain-containing protein</fullName>
    </recommendedName>
</protein>
<accession>A7TSG0</accession>
<dbReference type="InterPro" id="IPR022210">
    <property type="entry name" value="TF_GCR1-like"/>
</dbReference>
<dbReference type="Proteomes" id="UP000000267">
    <property type="component" value="Unassembled WGS sequence"/>
</dbReference>
<feature type="region of interest" description="Disordered" evidence="1">
    <location>
        <begin position="346"/>
        <end position="400"/>
    </location>
</feature>
<dbReference type="GO" id="GO:0000978">
    <property type="term" value="F:RNA polymerase II cis-regulatory region sequence-specific DNA binding"/>
    <property type="evidence" value="ECO:0007669"/>
    <property type="project" value="TreeGrafter"/>
</dbReference>
<feature type="compositionally biased region" description="Low complexity" evidence="1">
    <location>
        <begin position="140"/>
        <end position="176"/>
    </location>
</feature>
<evidence type="ECO:0000256" key="1">
    <source>
        <dbReference type="SAM" id="MobiDB-lite"/>
    </source>
</evidence>
<dbReference type="PANTHER" id="PTHR37784">
    <property type="entry name" value="PROTEIN MSN1"/>
    <property type="match status" value="1"/>
</dbReference>
<reference evidence="3 4" key="1">
    <citation type="journal article" date="2007" name="Proc. Natl. Acad. Sci. U.S.A.">
        <title>Independent sorting-out of thousands of duplicated gene pairs in two yeast species descended from a whole-genome duplication.</title>
        <authorList>
            <person name="Scannell D.R."/>
            <person name="Frank A.C."/>
            <person name="Conant G.C."/>
            <person name="Byrne K.P."/>
            <person name="Woolfit M."/>
            <person name="Wolfe K.H."/>
        </authorList>
    </citation>
    <scope>NUCLEOTIDE SEQUENCE [LARGE SCALE GENOMIC DNA]</scope>
    <source>
        <strain evidence="4">ATCC 22028 / DSM 70294 / BCRC 21397 / CBS 2163 / NBRC 10782 / NRRL Y-8283 / UCD 57-17</strain>
    </source>
</reference>
<evidence type="ECO:0000313" key="3">
    <source>
        <dbReference type="EMBL" id="EDO14803.1"/>
    </source>
</evidence>
<keyword evidence="4" id="KW-1185">Reference proteome</keyword>
<dbReference type="Pfam" id="PF12550">
    <property type="entry name" value="GCR1_C"/>
    <property type="match status" value="1"/>
</dbReference>
<dbReference type="GeneID" id="5542828"/>
<dbReference type="AlphaFoldDB" id="A7TSG0"/>
<organism evidence="4">
    <name type="scientific">Vanderwaltozyma polyspora (strain ATCC 22028 / DSM 70294 / BCRC 21397 / CBS 2163 / NBRC 10782 / NRRL Y-8283 / UCD 57-17)</name>
    <name type="common">Kluyveromyces polysporus</name>
    <dbReference type="NCBI Taxonomy" id="436907"/>
    <lineage>
        <taxon>Eukaryota</taxon>
        <taxon>Fungi</taxon>
        <taxon>Dikarya</taxon>
        <taxon>Ascomycota</taxon>
        <taxon>Saccharomycotina</taxon>
        <taxon>Saccharomycetes</taxon>
        <taxon>Saccharomycetales</taxon>
        <taxon>Saccharomycetaceae</taxon>
        <taxon>Vanderwaltozyma</taxon>
    </lineage>
</organism>
<dbReference type="EMBL" id="DS480508">
    <property type="protein sequence ID" value="EDO14803.1"/>
    <property type="molecule type" value="Genomic_DNA"/>
</dbReference>
<dbReference type="PANTHER" id="PTHR37784:SF8">
    <property type="entry name" value="PROTEIN MSN1"/>
    <property type="match status" value="1"/>
</dbReference>
<feature type="compositionally biased region" description="Low complexity" evidence="1">
    <location>
        <begin position="350"/>
        <end position="361"/>
    </location>
</feature>
<dbReference type="GO" id="GO:0060963">
    <property type="term" value="P:positive regulation of ribosomal protein gene transcription by RNA polymerase II"/>
    <property type="evidence" value="ECO:0007669"/>
    <property type="project" value="TreeGrafter"/>
</dbReference>
<dbReference type="HOGENOM" id="CLU_030906_0_0_1"/>
<dbReference type="GO" id="GO:0000981">
    <property type="term" value="F:DNA-binding transcription factor activity, RNA polymerase II-specific"/>
    <property type="evidence" value="ECO:0007669"/>
    <property type="project" value="TreeGrafter"/>
</dbReference>
<dbReference type="KEGG" id="vpo:Kpol_1076p9"/>
<dbReference type="STRING" id="436907.A7TSG0"/>
<feature type="region of interest" description="Disordered" evidence="1">
    <location>
        <begin position="101"/>
        <end position="188"/>
    </location>
</feature>
<feature type="region of interest" description="Disordered" evidence="1">
    <location>
        <begin position="286"/>
        <end position="311"/>
    </location>
</feature>
<name>A7TSG0_VANPO</name>
<dbReference type="OMA" id="QPIGWLC"/>
<feature type="compositionally biased region" description="Polar residues" evidence="1">
    <location>
        <begin position="101"/>
        <end position="137"/>
    </location>
</feature>
<dbReference type="InParanoid" id="A7TSG0"/>
<feature type="compositionally biased region" description="Polar residues" evidence="1">
    <location>
        <begin position="177"/>
        <end position="188"/>
    </location>
</feature>
<sequence length="516" mass="56701">MSDDTQLDKRVSDLERQISMFEKMLLTLSGALDQHFKKYDLVISTQQQQIVDLNAVISTLLNDQFRHTEITREKLSSTLHGISATSISVANTINTEHRVPSYSSMKNVSNQNSISISKPNNESINNSNPDQRTNLHILQSLPTRTTTARTTTISSSSSSSTVPTTGLNTTAPTTITSSNGTANNDSSMSENAVTDLTQATQLMNTSSLVGPNQTNTSSTDAINASHHDLNDNRINVNSILQQSESTGSLPIHIGRQDNKNSSIAPQFTDNHDNDIHFTDVSNSVLGNSSSTVKNGTNTTSTTLSSSIVQGNPTIVPSVDASSLAKSISSTSTNSPSVTKDGLAMLQLGKNDSGNNTGNNNNDETRNEGISDTNENQDDNEISGTGTPNNEDDDIFKSKSGRKKKKNVYVGDFQFLKSPHSVMDLWKEYTEGINGQPSIRELESIYQTGWRRDPAVNKRFSRRKVLYKAIETGLNRGYSLDYIIKILEDYRYVDRNKNQKRPIGWIFHSANIPDILR</sequence>
<dbReference type="InterPro" id="IPR052146">
    <property type="entry name" value="HOT1"/>
</dbReference>
<dbReference type="FunCoup" id="A7TSG0">
    <property type="interactions" value="262"/>
</dbReference>
<dbReference type="OrthoDB" id="428577at2759"/>
<dbReference type="PhylomeDB" id="A7TSG0"/>
<proteinExistence type="predicted"/>
<gene>
    <name evidence="3" type="ORF">Kpol_1076p9</name>
</gene>
<evidence type="ECO:0000313" key="4">
    <source>
        <dbReference type="Proteomes" id="UP000000267"/>
    </source>
</evidence>
<feature type="compositionally biased region" description="Low complexity" evidence="1">
    <location>
        <begin position="287"/>
        <end position="306"/>
    </location>
</feature>
<dbReference type="eggNOG" id="ENOG502RNWJ">
    <property type="taxonomic scope" value="Eukaryota"/>
</dbReference>
<dbReference type="RefSeq" id="XP_001642661.1">
    <property type="nucleotide sequence ID" value="XM_001642611.1"/>
</dbReference>
<feature type="domain" description="Transcription activator GCR1-like" evidence="2">
    <location>
        <begin position="412"/>
        <end position="490"/>
    </location>
</feature>
<evidence type="ECO:0000259" key="2">
    <source>
        <dbReference type="Pfam" id="PF12550"/>
    </source>
</evidence>